<accession>A0A437PTG5</accession>
<dbReference type="EMBL" id="SACY01000002">
    <property type="protein sequence ID" value="RVU25542.1"/>
    <property type="molecule type" value="Genomic_DNA"/>
</dbReference>
<dbReference type="Proteomes" id="UP000282832">
    <property type="component" value="Unassembled WGS sequence"/>
</dbReference>
<comment type="caution">
    <text evidence="1">The sequence shown here is derived from an EMBL/GenBank/DDBJ whole genome shotgun (WGS) entry which is preliminary data.</text>
</comment>
<evidence type="ECO:0008006" key="3">
    <source>
        <dbReference type="Google" id="ProtNLM"/>
    </source>
</evidence>
<sequence length="258" mass="29430">MKNYLAIFFLIASTFIINAQKFHLRSGVGISSLNWYENQSTANFSFQLTYQKPNSSKLFFSEVKTFGNIANSKVDPAHYEFIPYQMQGQTQPMELDINKLSATYRGGSAEIGVLFNQTRGKSQPFLSPEVSFFSISLARKISTDITQYVEEEKYALHGLSAGLNLILPGKAKWIFSTKAFLPILTNFTLYGRYIGVPYETSSQKNEVSWRNQVEVDIKKFNFGIDYDLYNLGGTENLKSKTIFNSQNKMLSVYINYLF</sequence>
<dbReference type="RefSeq" id="WP_127802696.1">
    <property type="nucleotide sequence ID" value="NZ_SACY01000002.1"/>
</dbReference>
<organism evidence="1 2">
    <name type="scientific">Sandaracinomonas limnophila</name>
    <dbReference type="NCBI Taxonomy" id="1862386"/>
    <lineage>
        <taxon>Bacteria</taxon>
        <taxon>Pseudomonadati</taxon>
        <taxon>Bacteroidota</taxon>
        <taxon>Cytophagia</taxon>
        <taxon>Cytophagales</taxon>
        <taxon>Flectobacillaceae</taxon>
        <taxon>Sandaracinomonas</taxon>
    </lineage>
</organism>
<dbReference type="OrthoDB" id="958488at2"/>
<reference evidence="1 2" key="1">
    <citation type="submission" date="2019-01" db="EMBL/GenBank/DDBJ databases">
        <authorList>
            <person name="Chen W.-M."/>
        </authorList>
    </citation>
    <scope>NUCLEOTIDE SEQUENCE [LARGE SCALE GENOMIC DNA]</scope>
    <source>
        <strain evidence="1 2">FSY-15</strain>
    </source>
</reference>
<name>A0A437PTG5_9BACT</name>
<evidence type="ECO:0000313" key="2">
    <source>
        <dbReference type="Proteomes" id="UP000282832"/>
    </source>
</evidence>
<protein>
    <recommendedName>
        <fullName evidence="3">Outer membrane protein beta-barrel domain-containing protein</fullName>
    </recommendedName>
</protein>
<gene>
    <name evidence="1" type="ORF">EOJ36_03755</name>
</gene>
<evidence type="ECO:0000313" key="1">
    <source>
        <dbReference type="EMBL" id="RVU25542.1"/>
    </source>
</evidence>
<keyword evidence="2" id="KW-1185">Reference proteome</keyword>
<proteinExistence type="predicted"/>
<dbReference type="AlphaFoldDB" id="A0A437PTG5"/>